<dbReference type="Proteomes" id="UP001220256">
    <property type="component" value="Unassembled WGS sequence"/>
</dbReference>
<evidence type="ECO:0008006" key="4">
    <source>
        <dbReference type="Google" id="ProtNLM"/>
    </source>
</evidence>
<protein>
    <recommendedName>
        <fullName evidence="4">TPR repeat-containing protein</fullName>
    </recommendedName>
</protein>
<dbReference type="CDD" id="cd24145">
    <property type="entry name" value="Mgr3-like"/>
    <property type="match status" value="1"/>
</dbReference>
<keyword evidence="1" id="KW-0472">Membrane</keyword>
<name>A0ABQ8W058_PENCH</name>
<keyword evidence="3" id="KW-1185">Reference proteome</keyword>
<evidence type="ECO:0000256" key="1">
    <source>
        <dbReference type="SAM" id="Phobius"/>
    </source>
</evidence>
<gene>
    <name evidence="2" type="ORF">N7505_011977</name>
</gene>
<dbReference type="SUPFAM" id="SSF48452">
    <property type="entry name" value="TPR-like"/>
    <property type="match status" value="1"/>
</dbReference>
<dbReference type="EMBL" id="JAPVEB010000012">
    <property type="protein sequence ID" value="KAJ5253314.1"/>
    <property type="molecule type" value="Genomic_DNA"/>
</dbReference>
<evidence type="ECO:0000313" key="2">
    <source>
        <dbReference type="EMBL" id="KAJ5253314.1"/>
    </source>
</evidence>
<dbReference type="InterPro" id="IPR011990">
    <property type="entry name" value="TPR-like_helical_dom_sf"/>
</dbReference>
<proteinExistence type="predicted"/>
<dbReference type="InterPro" id="IPR040201">
    <property type="entry name" value="Mrg3-like"/>
</dbReference>
<accession>A0ABQ8W058</accession>
<evidence type="ECO:0000313" key="3">
    <source>
        <dbReference type="Proteomes" id="UP001220256"/>
    </source>
</evidence>
<keyword evidence="1" id="KW-0812">Transmembrane</keyword>
<organism evidence="2 3">
    <name type="scientific">Penicillium chrysogenum</name>
    <name type="common">Penicillium notatum</name>
    <dbReference type="NCBI Taxonomy" id="5076"/>
    <lineage>
        <taxon>Eukaryota</taxon>
        <taxon>Fungi</taxon>
        <taxon>Dikarya</taxon>
        <taxon>Ascomycota</taxon>
        <taxon>Pezizomycotina</taxon>
        <taxon>Eurotiomycetes</taxon>
        <taxon>Eurotiomycetidae</taxon>
        <taxon>Eurotiales</taxon>
        <taxon>Aspergillaceae</taxon>
        <taxon>Penicillium</taxon>
        <taxon>Penicillium chrysogenum species complex</taxon>
    </lineage>
</organism>
<keyword evidence="1" id="KW-1133">Transmembrane helix</keyword>
<feature type="transmembrane region" description="Helical" evidence="1">
    <location>
        <begin position="82"/>
        <end position="103"/>
    </location>
</feature>
<dbReference type="PANTHER" id="PTHR28142">
    <property type="entry name" value="MITOCHONDRIAL INNER MEMBRANE I-AAA PROTEASE SUPERCOMPLEX SUBUNIT MGR3-RELATED"/>
    <property type="match status" value="1"/>
</dbReference>
<dbReference type="PANTHER" id="PTHR28142:SF1">
    <property type="entry name" value="MITOCHONDRIAL INNER MEMBRANE I-AAA PROTEASE SUPERCOMPLEX SUBUNIT MGR3-RELATED"/>
    <property type="match status" value="1"/>
</dbReference>
<comment type="caution">
    <text evidence="2">The sequence shown here is derived from an EMBL/GenBank/DDBJ whole genome shotgun (WGS) entry which is preliminary data.</text>
</comment>
<sequence length="503" mass="55784">MFRAASRRTSAHAAKLLQPQPKSLARSIYINNTTRPTLQPRINNGKPLASPYISGTRHLTIMQKISRKYREASKGIWRKNPILMPLAIISVVGGAFIFAYISYVEVTRVGPQYHKFPPPVADALRTAVYYTEIDLNPAKAMKAYREALHIAFEMGIHPYSDEILGIKLQVAMMLEKAGLVKPAIDVLERTKNETLAWVEEVTVGNATAAADKVKEAQAQVQKTPANVKVDTEAIQETEEDLKAMAQYEARQRDRALKKVVGIAMKLGELYSSDYIQDEKKAEAAQVAAVEICLREMHRRQRLGLPVGSSSSGEGSDGEAWLNLTEIATALAELAATYTAKERYELAMPLYMRALDLIRAAEGTSISCKQVVLLNDVATALVGQVQLPPKSQPQQPVTAEQTVEAAQKWAEKAIEVSAHIRPPIRDEECDITCVVATYNLGELAELQKKPEVAKKRYTEAKALADGIGYEEGEYDGQRGLEETWKEMMGRTVKASLFSMMYIMI</sequence>
<dbReference type="Gene3D" id="1.25.40.10">
    <property type="entry name" value="Tetratricopeptide repeat domain"/>
    <property type="match status" value="1"/>
</dbReference>
<reference evidence="2 3" key="1">
    <citation type="journal article" date="2023" name="IMA Fungus">
        <title>Comparative genomic study of the Penicillium genus elucidates a diverse pangenome and 15 lateral gene transfer events.</title>
        <authorList>
            <person name="Petersen C."/>
            <person name="Sorensen T."/>
            <person name="Nielsen M.R."/>
            <person name="Sondergaard T.E."/>
            <person name="Sorensen J.L."/>
            <person name="Fitzpatrick D.A."/>
            <person name="Frisvad J.C."/>
            <person name="Nielsen K.L."/>
        </authorList>
    </citation>
    <scope>NUCLEOTIDE SEQUENCE [LARGE SCALE GENOMIC DNA]</scope>
    <source>
        <strain evidence="2 3">IBT 3361</strain>
    </source>
</reference>